<name>A0A090MNI7_AFIFE</name>
<proteinExistence type="predicted"/>
<gene>
    <name evidence="4" type="ORF">BN961_02380</name>
</gene>
<reference evidence="4 5" key="1">
    <citation type="journal article" date="2014" name="Genome Announc.">
        <title>Genome Sequence of Afipia felis Strain 76713, Isolated in Hospital Water Using an Amoeba Co-Culture Procedure.</title>
        <authorList>
            <person name="Benamar S."/>
            <person name="La Scola B."/>
            <person name="Croce O."/>
        </authorList>
    </citation>
    <scope>NUCLEOTIDE SEQUENCE [LARGE SCALE GENOMIC DNA]</scope>
    <source>
        <strain evidence="4 5">76713</strain>
    </source>
</reference>
<dbReference type="PRINTS" id="PR00502">
    <property type="entry name" value="NUDIXFAMILY"/>
</dbReference>
<protein>
    <submittedName>
        <fullName evidence="4">RNA pyrophosphohydrolase</fullName>
    </submittedName>
</protein>
<dbReference type="AlphaFoldDB" id="A0A090MNI7"/>
<dbReference type="InterPro" id="IPR020476">
    <property type="entry name" value="Nudix_hydrolase"/>
</dbReference>
<dbReference type="OrthoDB" id="9800065at2"/>
<dbReference type="InterPro" id="IPR015797">
    <property type="entry name" value="NUDIX_hydrolase-like_dom_sf"/>
</dbReference>
<dbReference type="EMBL" id="CCAZ020000001">
    <property type="protein sequence ID" value="CEG08960.1"/>
    <property type="molecule type" value="Genomic_DNA"/>
</dbReference>
<dbReference type="PROSITE" id="PS51462">
    <property type="entry name" value="NUDIX"/>
    <property type="match status" value="1"/>
</dbReference>
<feature type="domain" description="Nudix hydrolase" evidence="3">
    <location>
        <begin position="27"/>
        <end position="152"/>
    </location>
</feature>
<evidence type="ECO:0000259" key="3">
    <source>
        <dbReference type="PROSITE" id="PS51462"/>
    </source>
</evidence>
<dbReference type="CDD" id="cd04680">
    <property type="entry name" value="NUDIX_Hydrolase"/>
    <property type="match status" value="1"/>
</dbReference>
<dbReference type="GO" id="GO:0016787">
    <property type="term" value="F:hydrolase activity"/>
    <property type="evidence" value="ECO:0007669"/>
    <property type="project" value="UniProtKB-KW"/>
</dbReference>
<dbReference type="Proteomes" id="UP000035762">
    <property type="component" value="Unassembled WGS sequence"/>
</dbReference>
<keyword evidence="5" id="KW-1185">Reference proteome</keyword>
<dbReference type="RefSeq" id="WP_009340320.1">
    <property type="nucleotide sequence ID" value="NZ_CCAZ020000001.1"/>
</dbReference>
<evidence type="ECO:0000256" key="2">
    <source>
        <dbReference type="ARBA" id="ARBA00022801"/>
    </source>
</evidence>
<sequence>MNLQSLRLTCEPVIRRVFHVYARFARGMTLGTRAVVLDGKGHVFLVKHSYVAGWHLPGGGVETGETIPDSLRRELHEEGGIELTGEPRLHGIFFNRHVSRRDHVAVYVVRDFRQERMPAPNHEIVACGFFDPADLPPDTTRGTRSRITEVLEQRPIPADWS</sequence>
<dbReference type="Gene3D" id="3.90.79.10">
    <property type="entry name" value="Nucleoside Triphosphate Pyrophosphohydrolase"/>
    <property type="match status" value="1"/>
</dbReference>
<keyword evidence="2" id="KW-0378">Hydrolase</keyword>
<dbReference type="PANTHER" id="PTHR43046:SF14">
    <property type="entry name" value="MUTT_NUDIX FAMILY PROTEIN"/>
    <property type="match status" value="1"/>
</dbReference>
<organism evidence="4 5">
    <name type="scientific">Afipia felis</name>
    <name type="common">Cat scratch disease bacillus</name>
    <dbReference type="NCBI Taxonomy" id="1035"/>
    <lineage>
        <taxon>Bacteria</taxon>
        <taxon>Pseudomonadati</taxon>
        <taxon>Pseudomonadota</taxon>
        <taxon>Alphaproteobacteria</taxon>
        <taxon>Hyphomicrobiales</taxon>
        <taxon>Nitrobacteraceae</taxon>
        <taxon>Afipia</taxon>
    </lineage>
</organism>
<dbReference type="InterPro" id="IPR000086">
    <property type="entry name" value="NUDIX_hydrolase_dom"/>
</dbReference>
<dbReference type="STRING" id="1035.BN961_02380"/>
<dbReference type="PANTHER" id="PTHR43046">
    <property type="entry name" value="GDP-MANNOSE MANNOSYL HYDROLASE"/>
    <property type="match status" value="1"/>
</dbReference>
<comment type="caution">
    <text evidence="4">The sequence shown here is derived from an EMBL/GenBank/DDBJ whole genome shotgun (WGS) entry which is preliminary data.</text>
</comment>
<evidence type="ECO:0000313" key="5">
    <source>
        <dbReference type="Proteomes" id="UP000035762"/>
    </source>
</evidence>
<dbReference type="SUPFAM" id="SSF55811">
    <property type="entry name" value="Nudix"/>
    <property type="match status" value="1"/>
</dbReference>
<evidence type="ECO:0000313" key="4">
    <source>
        <dbReference type="EMBL" id="CEG08960.1"/>
    </source>
</evidence>
<comment type="cofactor">
    <cofactor evidence="1">
        <name>Mg(2+)</name>
        <dbReference type="ChEBI" id="CHEBI:18420"/>
    </cofactor>
</comment>
<dbReference type="Pfam" id="PF00293">
    <property type="entry name" value="NUDIX"/>
    <property type="match status" value="1"/>
</dbReference>
<evidence type="ECO:0000256" key="1">
    <source>
        <dbReference type="ARBA" id="ARBA00001946"/>
    </source>
</evidence>
<accession>A0A090MNI7</accession>